<reference evidence="2 3" key="1">
    <citation type="submission" date="2017-12" db="EMBL/GenBank/DDBJ databases">
        <title>Integrating genomic resources of turbot (Scophthalmus maximus) in depth evaluation of genetic and physical mapping variation across individuals.</title>
        <authorList>
            <person name="Martinez P."/>
        </authorList>
    </citation>
    <scope>NUCLEOTIDE SEQUENCE [LARGE SCALE GENOMIC DNA]</scope>
</reference>
<evidence type="ECO:0000256" key="1">
    <source>
        <dbReference type="SAM" id="MobiDB-lite"/>
    </source>
</evidence>
<dbReference type="EMBL" id="CP026251">
    <property type="protein sequence ID" value="AWP07438.1"/>
    <property type="molecule type" value="Genomic_DNA"/>
</dbReference>
<feature type="compositionally biased region" description="Low complexity" evidence="1">
    <location>
        <begin position="1"/>
        <end position="19"/>
    </location>
</feature>
<evidence type="ECO:0000313" key="2">
    <source>
        <dbReference type="EMBL" id="AWP07438.1"/>
    </source>
</evidence>
<proteinExistence type="predicted"/>
<feature type="region of interest" description="Disordered" evidence="1">
    <location>
        <begin position="1"/>
        <end position="110"/>
    </location>
</feature>
<keyword evidence="3" id="KW-1185">Reference proteome</keyword>
<gene>
    <name evidence="2" type="ORF">SMAX5B_010302</name>
</gene>
<accession>A0A2U9BTB4</accession>
<sequence>MPIASGAAGRVDVGGDASATTWTPDGLKTNPKPTNRNCDSYLQRYKELKESKKNKSNLSQVTPDNTDASDRENDGANEGSPLKNGGGERVASGKPSRGDRSQKSRTCVLL</sequence>
<evidence type="ECO:0000313" key="3">
    <source>
        <dbReference type="Proteomes" id="UP000246464"/>
    </source>
</evidence>
<name>A0A2U9BTB4_SCOMX</name>
<protein>
    <submittedName>
        <fullName evidence="2">Putative lisH domain-containing protein C1711.05-like</fullName>
    </submittedName>
</protein>
<dbReference type="Proteomes" id="UP000246464">
    <property type="component" value="Chromosome 9"/>
</dbReference>
<feature type="compositionally biased region" description="Basic and acidic residues" evidence="1">
    <location>
        <begin position="44"/>
        <end position="53"/>
    </location>
</feature>
<feature type="compositionally biased region" description="Polar residues" evidence="1">
    <location>
        <begin position="31"/>
        <end position="40"/>
    </location>
</feature>
<organism evidence="2 3">
    <name type="scientific">Scophthalmus maximus</name>
    <name type="common">Turbot</name>
    <name type="synonym">Psetta maxima</name>
    <dbReference type="NCBI Taxonomy" id="52904"/>
    <lineage>
        <taxon>Eukaryota</taxon>
        <taxon>Metazoa</taxon>
        <taxon>Chordata</taxon>
        <taxon>Craniata</taxon>
        <taxon>Vertebrata</taxon>
        <taxon>Euteleostomi</taxon>
        <taxon>Actinopterygii</taxon>
        <taxon>Neopterygii</taxon>
        <taxon>Teleostei</taxon>
        <taxon>Neoteleostei</taxon>
        <taxon>Acanthomorphata</taxon>
        <taxon>Carangaria</taxon>
        <taxon>Pleuronectiformes</taxon>
        <taxon>Pleuronectoidei</taxon>
        <taxon>Scophthalmidae</taxon>
        <taxon>Scophthalmus</taxon>
    </lineage>
</organism>
<dbReference type="AlphaFoldDB" id="A0A2U9BTB4"/>